<name>W1XTV4_9ZZZZ</name>
<reference evidence="1" key="1">
    <citation type="submission" date="2013-12" db="EMBL/GenBank/DDBJ databases">
        <title>A Varibaculum cambriense genome reconstructed from a premature infant gut community with otherwise low bacterial novelty that shifts toward anaerobic metabolism during the third week of life.</title>
        <authorList>
            <person name="Brown C.T."/>
            <person name="Sharon I."/>
            <person name="Thomas B.C."/>
            <person name="Castelle C.J."/>
            <person name="Morowitz M.J."/>
            <person name="Banfield J.F."/>
        </authorList>
    </citation>
    <scope>NUCLEOTIDE SEQUENCE</scope>
</reference>
<feature type="non-terminal residue" evidence="1">
    <location>
        <position position="1"/>
    </location>
</feature>
<dbReference type="AlphaFoldDB" id="W1XTV4"/>
<accession>W1XTV4</accession>
<comment type="caution">
    <text evidence="1">The sequence shown here is derived from an EMBL/GenBank/DDBJ whole genome shotgun (WGS) entry which is preliminary data.</text>
</comment>
<protein>
    <submittedName>
        <fullName evidence="1">Uncharacterized protein</fullName>
    </submittedName>
</protein>
<gene>
    <name evidence="1" type="ORF">Q604_UNBC13246G0002</name>
</gene>
<dbReference type="EMBL" id="AZMM01013246">
    <property type="protein sequence ID" value="ETJ32289.1"/>
    <property type="molecule type" value="Genomic_DNA"/>
</dbReference>
<evidence type="ECO:0000313" key="1">
    <source>
        <dbReference type="EMBL" id="ETJ32289.1"/>
    </source>
</evidence>
<proteinExistence type="predicted"/>
<organism evidence="1">
    <name type="scientific">human gut metagenome</name>
    <dbReference type="NCBI Taxonomy" id="408170"/>
    <lineage>
        <taxon>unclassified sequences</taxon>
        <taxon>metagenomes</taxon>
        <taxon>organismal metagenomes</taxon>
    </lineage>
</organism>
<sequence>HIGEVIDNFMIRLGKLRREAENEER</sequence>